<gene>
    <name evidence="12" type="ORF">EV653_7047</name>
</gene>
<keyword evidence="13" id="KW-1185">Reference proteome</keyword>
<feature type="domain" description="Histidine kinase/HSP90-like ATPase" evidence="10">
    <location>
        <begin position="494"/>
        <end position="579"/>
    </location>
</feature>
<dbReference type="GO" id="GO:0005524">
    <property type="term" value="F:ATP binding"/>
    <property type="evidence" value="ECO:0007669"/>
    <property type="project" value="UniProtKB-KW"/>
</dbReference>
<dbReference type="InterPro" id="IPR050482">
    <property type="entry name" value="Sensor_HK_TwoCompSys"/>
</dbReference>
<dbReference type="Pfam" id="PF02518">
    <property type="entry name" value="HATPase_c"/>
    <property type="match status" value="1"/>
</dbReference>
<evidence type="ECO:0000256" key="1">
    <source>
        <dbReference type="ARBA" id="ARBA00000085"/>
    </source>
</evidence>
<evidence type="ECO:0000259" key="10">
    <source>
        <dbReference type="Pfam" id="PF02518"/>
    </source>
</evidence>
<feature type="transmembrane region" description="Helical" evidence="9">
    <location>
        <begin position="175"/>
        <end position="194"/>
    </location>
</feature>
<dbReference type="EMBL" id="SODP01000004">
    <property type="protein sequence ID" value="TDW60497.1"/>
    <property type="molecule type" value="Genomic_DNA"/>
</dbReference>
<feature type="transmembrane region" description="Helical" evidence="9">
    <location>
        <begin position="17"/>
        <end position="39"/>
    </location>
</feature>
<dbReference type="InterPro" id="IPR003594">
    <property type="entry name" value="HATPase_dom"/>
</dbReference>
<feature type="transmembrane region" description="Helical" evidence="9">
    <location>
        <begin position="134"/>
        <end position="155"/>
    </location>
</feature>
<keyword evidence="8" id="KW-0902">Two-component regulatory system</keyword>
<comment type="caution">
    <text evidence="12">The sequence shown here is derived from an EMBL/GenBank/DDBJ whole genome shotgun (WGS) entry which is preliminary data.</text>
</comment>
<feature type="transmembrane region" description="Helical" evidence="9">
    <location>
        <begin position="51"/>
        <end position="69"/>
    </location>
</feature>
<dbReference type="RefSeq" id="WP_134109645.1">
    <property type="nucleotide sequence ID" value="NZ_SODP01000004.1"/>
</dbReference>
<evidence type="ECO:0000256" key="7">
    <source>
        <dbReference type="ARBA" id="ARBA00022840"/>
    </source>
</evidence>
<feature type="transmembrane region" description="Helical" evidence="9">
    <location>
        <begin position="76"/>
        <end position="94"/>
    </location>
</feature>
<feature type="transmembrane region" description="Helical" evidence="9">
    <location>
        <begin position="206"/>
        <end position="229"/>
    </location>
</feature>
<organism evidence="12 13">
    <name type="scientific">Kribbella pratensis</name>
    <dbReference type="NCBI Taxonomy" id="2512112"/>
    <lineage>
        <taxon>Bacteria</taxon>
        <taxon>Bacillati</taxon>
        <taxon>Actinomycetota</taxon>
        <taxon>Actinomycetes</taxon>
        <taxon>Propionibacteriales</taxon>
        <taxon>Kribbellaceae</taxon>
        <taxon>Kribbella</taxon>
    </lineage>
</organism>
<keyword evidence="6 12" id="KW-0418">Kinase</keyword>
<dbReference type="GO" id="GO:0046983">
    <property type="term" value="F:protein dimerization activity"/>
    <property type="evidence" value="ECO:0007669"/>
    <property type="project" value="InterPro"/>
</dbReference>
<feature type="transmembrane region" description="Helical" evidence="9">
    <location>
        <begin position="241"/>
        <end position="258"/>
    </location>
</feature>
<dbReference type="Proteomes" id="UP000295146">
    <property type="component" value="Unassembled WGS sequence"/>
</dbReference>
<name>A0A4R8BTX3_9ACTN</name>
<dbReference type="InterPro" id="IPR011712">
    <property type="entry name" value="Sig_transdc_His_kin_sub3_dim/P"/>
</dbReference>
<evidence type="ECO:0000256" key="5">
    <source>
        <dbReference type="ARBA" id="ARBA00022741"/>
    </source>
</evidence>
<reference evidence="12 13" key="1">
    <citation type="submission" date="2019-03" db="EMBL/GenBank/DDBJ databases">
        <title>Genomic Encyclopedia of Type Strains, Phase III (KMG-III): the genomes of soil and plant-associated and newly described type strains.</title>
        <authorList>
            <person name="Whitman W."/>
        </authorList>
    </citation>
    <scope>NUCLEOTIDE SEQUENCE [LARGE SCALE GENOMIC DNA]</scope>
    <source>
        <strain evidence="12 13">VKM Ac-2573</strain>
    </source>
</reference>
<keyword evidence="5" id="KW-0547">Nucleotide-binding</keyword>
<sequence>MARAAPAIEPARGPGPWALWATVGAGFGTLVVSVALAMAGDELVRPGLQALLFNWITVPYLISGTLAWWRRPASRLGPLMIATGFVMALTALQWSTVPVLLSIGHLLDLVPAAMFLHVFLAYPTGRVVGRPRQVVVAAGYATAVVLQLAKILLGINPDSLFTVTTRPVLAGRIEQVELITMSALLLAGAALLLVRRPSARPVRRRPVALLVDSFGLALIMLAILFVGGLRGWPQIETVRHVTFAVLGLAPVVFLLGLLDARLARTDVGALLMDLRADPAGDLREPLARALHDPSLTLAFWLPKYSTWADSDGHAVTLPGGSDGRATRVIYRDHEPVVALEFDRSLEDEHELLDAVAAAAGIALENSRLQAELRARLHELQGSRARVIDAEQQERKRLERNLHDGAQQRLVALALEIGLLAGRSADDADTKARLLQAKQQVTASLDELRDVARGIHPAVLTGHGLAVALESLTAQAAVPVTLEVVADGRLPEHVEVAAYYVVSESLTNIAKHAHATTASVRVTRSAGRLVVEVVDDGVGGADTERGSGLRGLADRVEAIGGRLRVWSPADGGTRLEAEIPCG</sequence>
<evidence type="ECO:0000256" key="9">
    <source>
        <dbReference type="SAM" id="Phobius"/>
    </source>
</evidence>
<dbReference type="CDD" id="cd16917">
    <property type="entry name" value="HATPase_UhpB-NarQ-NarX-like"/>
    <property type="match status" value="1"/>
</dbReference>
<feature type="domain" description="Signal transduction histidine kinase subgroup 3 dimerisation and phosphoacceptor" evidence="11">
    <location>
        <begin position="393"/>
        <end position="459"/>
    </location>
</feature>
<evidence type="ECO:0000256" key="4">
    <source>
        <dbReference type="ARBA" id="ARBA00022679"/>
    </source>
</evidence>
<dbReference type="AlphaFoldDB" id="A0A4R8BTX3"/>
<proteinExistence type="predicted"/>
<feature type="transmembrane region" description="Helical" evidence="9">
    <location>
        <begin position="100"/>
        <end position="122"/>
    </location>
</feature>
<dbReference type="GO" id="GO:0016020">
    <property type="term" value="C:membrane"/>
    <property type="evidence" value="ECO:0007669"/>
    <property type="project" value="InterPro"/>
</dbReference>
<evidence type="ECO:0000256" key="2">
    <source>
        <dbReference type="ARBA" id="ARBA00012438"/>
    </source>
</evidence>
<dbReference type="Gene3D" id="1.20.5.1930">
    <property type="match status" value="1"/>
</dbReference>
<dbReference type="InterPro" id="IPR036890">
    <property type="entry name" value="HATPase_C_sf"/>
</dbReference>
<dbReference type="PANTHER" id="PTHR24421:SF10">
    <property type="entry name" value="NITRATE_NITRITE SENSOR PROTEIN NARQ"/>
    <property type="match status" value="1"/>
</dbReference>
<comment type="catalytic activity">
    <reaction evidence="1">
        <text>ATP + protein L-histidine = ADP + protein N-phospho-L-histidine.</text>
        <dbReference type="EC" id="2.7.13.3"/>
    </reaction>
</comment>
<dbReference type="SUPFAM" id="SSF55874">
    <property type="entry name" value="ATPase domain of HSP90 chaperone/DNA topoisomerase II/histidine kinase"/>
    <property type="match status" value="1"/>
</dbReference>
<protein>
    <recommendedName>
        <fullName evidence="2">histidine kinase</fullName>
        <ecNumber evidence="2">2.7.13.3</ecNumber>
    </recommendedName>
</protein>
<dbReference type="GO" id="GO:0000155">
    <property type="term" value="F:phosphorelay sensor kinase activity"/>
    <property type="evidence" value="ECO:0007669"/>
    <property type="project" value="InterPro"/>
</dbReference>
<evidence type="ECO:0000256" key="3">
    <source>
        <dbReference type="ARBA" id="ARBA00022553"/>
    </source>
</evidence>
<evidence type="ECO:0000256" key="8">
    <source>
        <dbReference type="ARBA" id="ARBA00023012"/>
    </source>
</evidence>
<dbReference type="EC" id="2.7.13.3" evidence="2"/>
<dbReference type="OrthoDB" id="3217947at2"/>
<dbReference type="Gene3D" id="3.30.565.10">
    <property type="entry name" value="Histidine kinase-like ATPase, C-terminal domain"/>
    <property type="match status" value="1"/>
</dbReference>
<keyword evidence="9" id="KW-0472">Membrane</keyword>
<keyword evidence="3" id="KW-0597">Phosphoprotein</keyword>
<evidence type="ECO:0000259" key="11">
    <source>
        <dbReference type="Pfam" id="PF07730"/>
    </source>
</evidence>
<dbReference type="Pfam" id="PF07730">
    <property type="entry name" value="HisKA_3"/>
    <property type="match status" value="1"/>
</dbReference>
<keyword evidence="4" id="KW-0808">Transferase</keyword>
<evidence type="ECO:0000313" key="13">
    <source>
        <dbReference type="Proteomes" id="UP000295146"/>
    </source>
</evidence>
<keyword evidence="7" id="KW-0067">ATP-binding</keyword>
<evidence type="ECO:0000256" key="6">
    <source>
        <dbReference type="ARBA" id="ARBA00022777"/>
    </source>
</evidence>
<evidence type="ECO:0000313" key="12">
    <source>
        <dbReference type="EMBL" id="TDW60497.1"/>
    </source>
</evidence>
<keyword evidence="9" id="KW-0812">Transmembrane</keyword>
<accession>A0A4R8BTX3</accession>
<dbReference type="PANTHER" id="PTHR24421">
    <property type="entry name" value="NITRATE/NITRITE SENSOR PROTEIN NARX-RELATED"/>
    <property type="match status" value="1"/>
</dbReference>
<keyword evidence="9" id="KW-1133">Transmembrane helix</keyword>